<reference evidence="1" key="1">
    <citation type="submission" date="2018-05" db="EMBL/GenBank/DDBJ databases">
        <authorList>
            <person name="Lanie J.A."/>
            <person name="Ng W.-L."/>
            <person name="Kazmierczak K.M."/>
            <person name="Andrzejewski T.M."/>
            <person name="Davidsen T.M."/>
            <person name="Wayne K.J."/>
            <person name="Tettelin H."/>
            <person name="Glass J.I."/>
            <person name="Rusch D."/>
            <person name="Podicherti R."/>
            <person name="Tsui H.-C.T."/>
            <person name="Winkler M.E."/>
        </authorList>
    </citation>
    <scope>NUCLEOTIDE SEQUENCE</scope>
</reference>
<accession>A0A382S5H2</accession>
<dbReference type="AlphaFoldDB" id="A0A382S5H2"/>
<evidence type="ECO:0000313" key="1">
    <source>
        <dbReference type="EMBL" id="SVD04745.1"/>
    </source>
</evidence>
<sequence length="129" mass="13803">VLASAGLARGGGIGVGEALVISLGASMAEDFLLGTLTEGAPIVDRHSFSSSINADEYAFWKLSSNDFPLANPSKWDCILLVPLDMMRNSVKLDPTAYINQISSGVFGLFLKYSRLGSEESRIASEMARE</sequence>
<feature type="non-terminal residue" evidence="1">
    <location>
        <position position="1"/>
    </location>
</feature>
<name>A0A382S5H2_9ZZZZ</name>
<organism evidence="1">
    <name type="scientific">marine metagenome</name>
    <dbReference type="NCBI Taxonomy" id="408172"/>
    <lineage>
        <taxon>unclassified sequences</taxon>
        <taxon>metagenomes</taxon>
        <taxon>ecological metagenomes</taxon>
    </lineage>
</organism>
<protein>
    <submittedName>
        <fullName evidence="1">Uncharacterized protein</fullName>
    </submittedName>
</protein>
<dbReference type="EMBL" id="UINC01126334">
    <property type="protein sequence ID" value="SVD04745.1"/>
    <property type="molecule type" value="Genomic_DNA"/>
</dbReference>
<gene>
    <name evidence="1" type="ORF">METZ01_LOCUS357599</name>
</gene>
<proteinExistence type="predicted"/>